<dbReference type="SMART" id="SM00346">
    <property type="entry name" value="HTH_ICLR"/>
    <property type="match status" value="1"/>
</dbReference>
<dbReference type="Gene3D" id="1.10.10.10">
    <property type="entry name" value="Winged helix-like DNA-binding domain superfamily/Winged helix DNA-binding domain"/>
    <property type="match status" value="1"/>
</dbReference>
<dbReference type="AlphaFoldDB" id="A0A1T4Z318"/>
<dbReference type="Proteomes" id="UP000191040">
    <property type="component" value="Chromosome I"/>
</dbReference>
<proteinExistence type="predicted"/>
<evidence type="ECO:0000259" key="4">
    <source>
        <dbReference type="PROSITE" id="PS51077"/>
    </source>
</evidence>
<organism evidence="6 7">
    <name type="scientific">Aeromicrobium choanae</name>
    <dbReference type="NCBI Taxonomy" id="1736691"/>
    <lineage>
        <taxon>Bacteria</taxon>
        <taxon>Bacillati</taxon>
        <taxon>Actinomycetota</taxon>
        <taxon>Actinomycetes</taxon>
        <taxon>Propionibacteriales</taxon>
        <taxon>Nocardioidaceae</taxon>
        <taxon>Aeromicrobium</taxon>
    </lineage>
</organism>
<dbReference type="PROSITE" id="PS51077">
    <property type="entry name" value="HTH_ICLR"/>
    <property type="match status" value="1"/>
</dbReference>
<keyword evidence="2" id="KW-0238">DNA-binding</keyword>
<gene>
    <name evidence="6" type="ORF">SAMN06295964_2159</name>
</gene>
<dbReference type="Pfam" id="PF01614">
    <property type="entry name" value="IclR_C"/>
    <property type="match status" value="1"/>
</dbReference>
<evidence type="ECO:0000256" key="1">
    <source>
        <dbReference type="ARBA" id="ARBA00023015"/>
    </source>
</evidence>
<dbReference type="RefSeq" id="WP_078700162.1">
    <property type="nucleotide sequence ID" value="NZ_LT796768.1"/>
</dbReference>
<dbReference type="OrthoDB" id="3734039at2"/>
<dbReference type="InterPro" id="IPR029016">
    <property type="entry name" value="GAF-like_dom_sf"/>
</dbReference>
<dbReference type="InterPro" id="IPR005471">
    <property type="entry name" value="Tscrpt_reg_IclR_N"/>
</dbReference>
<dbReference type="GO" id="GO:0045892">
    <property type="term" value="P:negative regulation of DNA-templated transcription"/>
    <property type="evidence" value="ECO:0007669"/>
    <property type="project" value="TreeGrafter"/>
</dbReference>
<evidence type="ECO:0000259" key="5">
    <source>
        <dbReference type="PROSITE" id="PS51078"/>
    </source>
</evidence>
<dbReference type="PANTHER" id="PTHR30136">
    <property type="entry name" value="HELIX-TURN-HELIX TRANSCRIPTIONAL REGULATOR, ICLR FAMILY"/>
    <property type="match status" value="1"/>
</dbReference>
<dbReference type="GO" id="GO:0003700">
    <property type="term" value="F:DNA-binding transcription factor activity"/>
    <property type="evidence" value="ECO:0007669"/>
    <property type="project" value="TreeGrafter"/>
</dbReference>
<feature type="domain" description="HTH iclR-type" evidence="4">
    <location>
        <begin position="5"/>
        <end position="67"/>
    </location>
</feature>
<name>A0A1T4Z318_9ACTN</name>
<dbReference type="EMBL" id="LT796768">
    <property type="protein sequence ID" value="SKB08424.1"/>
    <property type="molecule type" value="Genomic_DNA"/>
</dbReference>
<dbReference type="SUPFAM" id="SSF55781">
    <property type="entry name" value="GAF domain-like"/>
    <property type="match status" value="1"/>
</dbReference>
<dbReference type="PANTHER" id="PTHR30136:SF35">
    <property type="entry name" value="HTH-TYPE TRANSCRIPTIONAL REGULATOR RV1719"/>
    <property type="match status" value="1"/>
</dbReference>
<dbReference type="InterPro" id="IPR050707">
    <property type="entry name" value="HTH_MetabolicPath_Reg"/>
</dbReference>
<dbReference type="SUPFAM" id="SSF46785">
    <property type="entry name" value="Winged helix' DNA-binding domain"/>
    <property type="match status" value="1"/>
</dbReference>
<dbReference type="InterPro" id="IPR014757">
    <property type="entry name" value="Tscrpt_reg_IclR_C"/>
</dbReference>
<dbReference type="InterPro" id="IPR036388">
    <property type="entry name" value="WH-like_DNA-bd_sf"/>
</dbReference>
<dbReference type="InterPro" id="IPR036390">
    <property type="entry name" value="WH_DNA-bd_sf"/>
</dbReference>
<keyword evidence="3" id="KW-0804">Transcription</keyword>
<feature type="domain" description="IclR-ED" evidence="5">
    <location>
        <begin position="68"/>
        <end position="248"/>
    </location>
</feature>
<dbReference type="STRING" id="1736691.SAMN06295964_2159"/>
<dbReference type="Gene3D" id="3.30.450.40">
    <property type="match status" value="1"/>
</dbReference>
<dbReference type="PROSITE" id="PS51078">
    <property type="entry name" value="ICLR_ED"/>
    <property type="match status" value="1"/>
</dbReference>
<evidence type="ECO:0000313" key="7">
    <source>
        <dbReference type="Proteomes" id="UP000191040"/>
    </source>
</evidence>
<evidence type="ECO:0000313" key="6">
    <source>
        <dbReference type="EMBL" id="SKB08424.1"/>
    </source>
</evidence>
<evidence type="ECO:0000256" key="2">
    <source>
        <dbReference type="ARBA" id="ARBA00023125"/>
    </source>
</evidence>
<dbReference type="Pfam" id="PF09339">
    <property type="entry name" value="HTH_IclR"/>
    <property type="match status" value="1"/>
</dbReference>
<keyword evidence="7" id="KW-1185">Reference proteome</keyword>
<protein>
    <submittedName>
        <fullName evidence="6">Transcriptional regulator, IclR family</fullName>
    </submittedName>
</protein>
<evidence type="ECO:0000256" key="3">
    <source>
        <dbReference type="ARBA" id="ARBA00023163"/>
    </source>
</evidence>
<dbReference type="GO" id="GO:0003677">
    <property type="term" value="F:DNA binding"/>
    <property type="evidence" value="ECO:0007669"/>
    <property type="project" value="UniProtKB-KW"/>
</dbReference>
<reference evidence="7" key="1">
    <citation type="submission" date="2017-02" db="EMBL/GenBank/DDBJ databases">
        <authorList>
            <person name="Varghese N."/>
            <person name="Submissions S."/>
        </authorList>
    </citation>
    <scope>NUCLEOTIDE SEQUENCE [LARGE SCALE GENOMIC DNA]</scope>
    <source>
        <strain evidence="7">9H-4</strain>
    </source>
</reference>
<keyword evidence="1" id="KW-0805">Transcription regulation</keyword>
<accession>A0A1T4Z318</accession>
<sequence length="252" mass="27099">MSRSVPAATAALRVLRYLSRRPVPTPAARIADDLGLPRSSTYHLLTAMADQAFVTHYPDERTWGVGVAAWEVGQGYSIQEPLARLARTPLATLVDTVGQSAHLAVLHGAEVLYIIEERGVGKPPLVSDTGVRLPAHLTASGRAILAALPPAQLRAIFPGSAPLVLRTESGPRTRAALGRILVQTRQRGWATEDGEVTPGYTSVAMSIQARALTASIAVTWAVTDDVEVDVVLEELRRTTRLITARLGRRELP</sequence>